<gene>
    <name evidence="1" type="ORF">POCTA_138.1.T1430165</name>
</gene>
<dbReference type="AlphaFoldDB" id="A0A8S1Y5L7"/>
<accession>A0A8S1Y5L7</accession>
<evidence type="ECO:0000313" key="1">
    <source>
        <dbReference type="EMBL" id="CAD8208288.1"/>
    </source>
</evidence>
<reference evidence="1" key="1">
    <citation type="submission" date="2021-01" db="EMBL/GenBank/DDBJ databases">
        <authorList>
            <consortium name="Genoscope - CEA"/>
            <person name="William W."/>
        </authorList>
    </citation>
    <scope>NUCLEOTIDE SEQUENCE</scope>
</reference>
<name>A0A8S1Y5L7_PAROT</name>
<dbReference type="EMBL" id="CAJJDP010000144">
    <property type="protein sequence ID" value="CAD8208288.1"/>
    <property type="molecule type" value="Genomic_DNA"/>
</dbReference>
<protein>
    <submittedName>
        <fullName evidence="1">Uncharacterized protein</fullName>
    </submittedName>
</protein>
<dbReference type="Proteomes" id="UP000683925">
    <property type="component" value="Unassembled WGS sequence"/>
</dbReference>
<sequence length="90" mass="10422">MGHQIEQVKYMPILAQANMNIHFLQSHLLKFQDCKTNRTVVILRQFYLRDCHSNAVGFSGEELDNKENDIETVIGVVIDIVNTYLNKQQT</sequence>
<comment type="caution">
    <text evidence="1">The sequence shown here is derived from an EMBL/GenBank/DDBJ whole genome shotgun (WGS) entry which is preliminary data.</text>
</comment>
<keyword evidence="2" id="KW-1185">Reference proteome</keyword>
<proteinExistence type="predicted"/>
<evidence type="ECO:0000313" key="2">
    <source>
        <dbReference type="Proteomes" id="UP000683925"/>
    </source>
</evidence>
<organism evidence="1 2">
    <name type="scientific">Paramecium octaurelia</name>
    <dbReference type="NCBI Taxonomy" id="43137"/>
    <lineage>
        <taxon>Eukaryota</taxon>
        <taxon>Sar</taxon>
        <taxon>Alveolata</taxon>
        <taxon>Ciliophora</taxon>
        <taxon>Intramacronucleata</taxon>
        <taxon>Oligohymenophorea</taxon>
        <taxon>Peniculida</taxon>
        <taxon>Parameciidae</taxon>
        <taxon>Paramecium</taxon>
    </lineage>
</organism>